<dbReference type="EMBL" id="SPHZ02000006">
    <property type="protein sequence ID" value="KAF0911286.1"/>
    <property type="molecule type" value="Genomic_DNA"/>
</dbReference>
<reference evidence="1 2" key="1">
    <citation type="submission" date="2019-11" db="EMBL/GenBank/DDBJ databases">
        <title>Whole genome sequence of Oryza granulata.</title>
        <authorList>
            <person name="Li W."/>
        </authorList>
    </citation>
    <scope>NUCLEOTIDE SEQUENCE [LARGE SCALE GENOMIC DNA]</scope>
    <source>
        <strain evidence="2">cv. Menghai</strain>
        <tissue evidence="1">Leaf</tissue>
    </source>
</reference>
<dbReference type="AlphaFoldDB" id="A0A6G1DFT3"/>
<dbReference type="Proteomes" id="UP000479710">
    <property type="component" value="Unassembled WGS sequence"/>
</dbReference>
<evidence type="ECO:0000313" key="1">
    <source>
        <dbReference type="EMBL" id="KAF0911286.1"/>
    </source>
</evidence>
<organism evidence="1 2">
    <name type="scientific">Oryza meyeriana var. granulata</name>
    <dbReference type="NCBI Taxonomy" id="110450"/>
    <lineage>
        <taxon>Eukaryota</taxon>
        <taxon>Viridiplantae</taxon>
        <taxon>Streptophyta</taxon>
        <taxon>Embryophyta</taxon>
        <taxon>Tracheophyta</taxon>
        <taxon>Spermatophyta</taxon>
        <taxon>Magnoliopsida</taxon>
        <taxon>Liliopsida</taxon>
        <taxon>Poales</taxon>
        <taxon>Poaceae</taxon>
        <taxon>BOP clade</taxon>
        <taxon>Oryzoideae</taxon>
        <taxon>Oryzeae</taxon>
        <taxon>Oryzinae</taxon>
        <taxon>Oryza</taxon>
        <taxon>Oryza meyeriana</taxon>
    </lineage>
</organism>
<name>A0A6G1DFT3_9ORYZ</name>
<gene>
    <name evidence="1" type="ORF">E2562_008041</name>
</gene>
<comment type="caution">
    <text evidence="1">The sequence shown here is derived from an EMBL/GenBank/DDBJ whole genome shotgun (WGS) entry which is preliminary data.</text>
</comment>
<protein>
    <submittedName>
        <fullName evidence="1">Uncharacterized protein</fullName>
    </submittedName>
</protein>
<accession>A0A6G1DFT3</accession>
<keyword evidence="2" id="KW-1185">Reference proteome</keyword>
<sequence>MVPQNAGAGDETYGSESPASLECSNLVLTGSSVLRLLLLLSLLAKNIIVLLRIQKEGSLRFGVVTVGNIIPGSPSA</sequence>
<evidence type="ECO:0000313" key="2">
    <source>
        <dbReference type="Proteomes" id="UP000479710"/>
    </source>
</evidence>
<proteinExistence type="predicted"/>